<proteinExistence type="inferred from homology"/>
<comment type="catalytic activity">
    <reaction evidence="1">
        <text>Endonucleolytic cleavage to 5'-phosphomonoester.</text>
        <dbReference type="EC" id="3.1.26.4"/>
    </reaction>
</comment>
<evidence type="ECO:0000256" key="8">
    <source>
        <dbReference type="ARBA" id="ARBA00022759"/>
    </source>
</evidence>
<feature type="domain" description="RNase H type-1" evidence="11">
    <location>
        <begin position="32"/>
        <end position="179"/>
    </location>
</feature>
<organism evidence="12 13">
    <name type="scientific">Vibrio algivorus</name>
    <dbReference type="NCBI Taxonomy" id="1667024"/>
    <lineage>
        <taxon>Bacteria</taxon>
        <taxon>Pseudomonadati</taxon>
        <taxon>Pseudomonadota</taxon>
        <taxon>Gammaproteobacteria</taxon>
        <taxon>Vibrionales</taxon>
        <taxon>Vibrionaceae</taxon>
        <taxon>Vibrio</taxon>
    </lineage>
</organism>
<evidence type="ECO:0000256" key="7">
    <source>
        <dbReference type="ARBA" id="ARBA00022723"/>
    </source>
</evidence>
<evidence type="ECO:0000256" key="1">
    <source>
        <dbReference type="ARBA" id="ARBA00000077"/>
    </source>
</evidence>
<evidence type="ECO:0000256" key="6">
    <source>
        <dbReference type="ARBA" id="ARBA00022722"/>
    </source>
</evidence>
<dbReference type="PROSITE" id="PS50879">
    <property type="entry name" value="RNASE_H_1"/>
    <property type="match status" value="1"/>
</dbReference>
<keyword evidence="9" id="KW-0378">Hydrolase</keyword>
<keyword evidence="6" id="KW-0540">Nuclease</keyword>
<keyword evidence="7" id="KW-0479">Metal-binding</keyword>
<evidence type="ECO:0000256" key="2">
    <source>
        <dbReference type="ARBA" id="ARBA00001946"/>
    </source>
</evidence>
<gene>
    <name evidence="12" type="ORF">GCM10007931_24920</name>
</gene>
<sequence length="192" mass="21454">MNLNKYFNQLKNMTMNTKSNNTLAQSEIANTTPLSRSIYCDGSAPNNQGSCTKGGYGVVIYDHQQNVLEEYGKTVSDKKVTNVKMEMMAFALGLHLSKAGDTIFSDSKMVVDSYNKWLDGWKKQGWKKSDKKTPENLDLWLVIDELKPQRKGVTVKHVKSHCGIVGNEHADRLATNAAKGLEVESPLLEEEL</sequence>
<reference evidence="13" key="1">
    <citation type="journal article" date="2019" name="Int. J. Syst. Evol. Microbiol.">
        <title>The Global Catalogue of Microorganisms (GCM) 10K type strain sequencing project: providing services to taxonomists for standard genome sequencing and annotation.</title>
        <authorList>
            <consortium name="The Broad Institute Genomics Platform"/>
            <consortium name="The Broad Institute Genome Sequencing Center for Infectious Disease"/>
            <person name="Wu L."/>
            <person name="Ma J."/>
        </authorList>
    </citation>
    <scope>NUCLEOTIDE SEQUENCE [LARGE SCALE GENOMIC DNA]</scope>
    <source>
        <strain evidence="13">NBRC 111146</strain>
    </source>
</reference>
<evidence type="ECO:0000313" key="12">
    <source>
        <dbReference type="EMBL" id="GLT15517.1"/>
    </source>
</evidence>
<accession>A0ABQ6EQR0</accession>
<dbReference type="InterPro" id="IPR036397">
    <property type="entry name" value="RNaseH_sf"/>
</dbReference>
<dbReference type="PANTHER" id="PTHR10642">
    <property type="entry name" value="RIBONUCLEASE H1"/>
    <property type="match status" value="1"/>
</dbReference>
<protein>
    <recommendedName>
        <fullName evidence="5">ribonuclease H</fullName>
        <ecNumber evidence="5">3.1.26.4</ecNumber>
    </recommendedName>
</protein>
<evidence type="ECO:0000256" key="3">
    <source>
        <dbReference type="ARBA" id="ARBA00005300"/>
    </source>
</evidence>
<evidence type="ECO:0000259" key="11">
    <source>
        <dbReference type="PROSITE" id="PS50879"/>
    </source>
</evidence>
<keyword evidence="10" id="KW-0460">Magnesium</keyword>
<keyword evidence="8" id="KW-0255">Endonuclease</keyword>
<dbReference type="Gene3D" id="3.30.420.10">
    <property type="entry name" value="Ribonuclease H-like superfamily/Ribonuclease H"/>
    <property type="match status" value="1"/>
</dbReference>
<dbReference type="InterPro" id="IPR012337">
    <property type="entry name" value="RNaseH-like_sf"/>
</dbReference>
<dbReference type="PANTHER" id="PTHR10642:SF26">
    <property type="entry name" value="RIBONUCLEASE H1"/>
    <property type="match status" value="1"/>
</dbReference>
<dbReference type="InterPro" id="IPR022892">
    <property type="entry name" value="RNaseHI"/>
</dbReference>
<evidence type="ECO:0000256" key="4">
    <source>
        <dbReference type="ARBA" id="ARBA00011245"/>
    </source>
</evidence>
<dbReference type="Pfam" id="PF00075">
    <property type="entry name" value="RNase_H"/>
    <property type="match status" value="1"/>
</dbReference>
<comment type="cofactor">
    <cofactor evidence="2">
        <name>Mg(2+)</name>
        <dbReference type="ChEBI" id="CHEBI:18420"/>
    </cofactor>
</comment>
<comment type="subunit">
    <text evidence="4">Monomer.</text>
</comment>
<dbReference type="InterPro" id="IPR050092">
    <property type="entry name" value="RNase_H"/>
</dbReference>
<dbReference type="InterPro" id="IPR002156">
    <property type="entry name" value="RNaseH_domain"/>
</dbReference>
<comment type="similarity">
    <text evidence="3">Belongs to the RNase H family.</text>
</comment>
<name>A0ABQ6EQR0_9VIBR</name>
<evidence type="ECO:0000256" key="9">
    <source>
        <dbReference type="ARBA" id="ARBA00022801"/>
    </source>
</evidence>
<evidence type="ECO:0000256" key="5">
    <source>
        <dbReference type="ARBA" id="ARBA00012180"/>
    </source>
</evidence>
<dbReference type="EC" id="3.1.26.4" evidence="5"/>
<keyword evidence="13" id="KW-1185">Reference proteome</keyword>
<dbReference type="Proteomes" id="UP001157156">
    <property type="component" value="Unassembled WGS sequence"/>
</dbReference>
<dbReference type="EMBL" id="BSPV01000009">
    <property type="protein sequence ID" value="GLT15517.1"/>
    <property type="molecule type" value="Genomic_DNA"/>
</dbReference>
<dbReference type="SUPFAM" id="SSF53098">
    <property type="entry name" value="Ribonuclease H-like"/>
    <property type="match status" value="1"/>
</dbReference>
<dbReference type="CDD" id="cd09278">
    <property type="entry name" value="RNase_HI_prokaryote_like"/>
    <property type="match status" value="1"/>
</dbReference>
<comment type="caution">
    <text evidence="12">The sequence shown here is derived from an EMBL/GenBank/DDBJ whole genome shotgun (WGS) entry which is preliminary data.</text>
</comment>
<evidence type="ECO:0000313" key="13">
    <source>
        <dbReference type="Proteomes" id="UP001157156"/>
    </source>
</evidence>
<evidence type="ECO:0000256" key="10">
    <source>
        <dbReference type="ARBA" id="ARBA00022842"/>
    </source>
</evidence>